<dbReference type="PANTHER" id="PTHR11766">
    <property type="entry name" value="TYROSYL-TRNA SYNTHETASE"/>
    <property type="match status" value="1"/>
</dbReference>
<dbReference type="GO" id="GO:0003723">
    <property type="term" value="F:RNA binding"/>
    <property type="evidence" value="ECO:0007669"/>
    <property type="project" value="InterPro"/>
</dbReference>
<evidence type="ECO:0000256" key="5">
    <source>
        <dbReference type="ARBA" id="ARBA00022741"/>
    </source>
</evidence>
<evidence type="ECO:0000256" key="3">
    <source>
        <dbReference type="ARBA" id="ARBA00022598"/>
    </source>
</evidence>
<name>A0AAN9UR43_9PEZI</name>
<dbReference type="InterPro" id="IPR014729">
    <property type="entry name" value="Rossmann-like_a/b/a_fold"/>
</dbReference>
<dbReference type="Proteomes" id="UP001320420">
    <property type="component" value="Unassembled WGS sequence"/>
</dbReference>
<proteinExistence type="inferred from homology"/>
<dbReference type="EMBL" id="JAKJXP020000084">
    <property type="protein sequence ID" value="KAK7748289.1"/>
    <property type="molecule type" value="Genomic_DNA"/>
</dbReference>
<dbReference type="Gene3D" id="3.40.50.620">
    <property type="entry name" value="HUPs"/>
    <property type="match status" value="1"/>
</dbReference>
<dbReference type="Pfam" id="PF00579">
    <property type="entry name" value="tRNA-synt_1b"/>
    <property type="match status" value="1"/>
</dbReference>
<sequence>MASQGLLAGASGNSPLRLCRQCLHRRAVTSRQPQRRFLGLKVIEKRRLAQLEWSEKAQAIKYGTEPHLWDIFKERGYIKDVAGTEQQIRELMRLHRIGAYVGIDPTAPSLHVGHLLPLMPIFWMYMHGFRAYTIIGGATVKIGDPTDRLKSRETMSAATISTNIAKTHYQVKRIWLNVEVQARKYGYEKQWAWERGLFNNSMWYNQVTMIEVVNRLFKGMRMGPMLSRETFKRRMESGEGMSLAEFVYPLIQAWDWWHMFSSPKPIHMQIGGSDQYGNIVSGIEAIKHLRDTEADKAKKMPNDLLHTPVGFTVPLLTDSSGAKFGKSAGNAVWLDRFMTSTYDLYGYFMRRPDADVEGLLKQLTFLPLEKIATVMQEHNEDPSRRIAQHTLAFQVVALVHSDADAVDARARHVALHPGSIDRSNFAELEFVPAGQQPLTAATAGRFRADIKLPESLLLRGSIARILHAAGIAQSASEANRLARIQGAYVGGAPGQKSTVNKGMIVGDLTYTPVKQWFPGDTKNFLIDDKILILRRGKHFIRVVEMVSDEWWEKSGQRYNGEPYKGRFRMLKKALEEAAEGQKLDFKPSELEAILAETQIQDHFKNQAGASDDIFSAKISYVERRKRGMTVKKARHLTPMERALMQFPRKLDTVRKFLARKRTPEQLAGLKRDMDEEAERKQNGENDEHEDDEENEEDEEYEEGEEHEDGEEHEEGEEHGDGEDGREGPENPERKE</sequence>
<keyword evidence="3 10" id="KW-0436">Ligase</keyword>
<dbReference type="InterPro" id="IPR002307">
    <property type="entry name" value="Tyr-tRNA-ligase"/>
</dbReference>
<evidence type="ECO:0000259" key="12">
    <source>
        <dbReference type="Pfam" id="PF16714"/>
    </source>
</evidence>
<protein>
    <recommendedName>
        <fullName evidence="10">Tyrosine--tRNA ligase</fullName>
        <ecNumber evidence="10">6.1.1.1</ecNumber>
    </recommendedName>
    <alternativeName>
        <fullName evidence="10">Tyrosyl-tRNA synthetase</fullName>
    </alternativeName>
</protein>
<dbReference type="GO" id="GO:0006397">
    <property type="term" value="P:mRNA processing"/>
    <property type="evidence" value="ECO:0007669"/>
    <property type="project" value="UniProtKB-KW"/>
</dbReference>
<dbReference type="GO" id="GO:0005829">
    <property type="term" value="C:cytosol"/>
    <property type="evidence" value="ECO:0007669"/>
    <property type="project" value="TreeGrafter"/>
</dbReference>
<keyword evidence="6 10" id="KW-0067">ATP-binding</keyword>
<keyword evidence="8 10" id="KW-0030">Aminoacyl-tRNA synthetase</keyword>
<comment type="similarity">
    <text evidence="2 10">Belongs to the class-I aminoacyl-tRNA synthetase family.</text>
</comment>
<dbReference type="InterPro" id="IPR001412">
    <property type="entry name" value="aa-tRNA-synth_I_CS"/>
</dbReference>
<dbReference type="InterPro" id="IPR002305">
    <property type="entry name" value="aa-tRNA-synth_Ic"/>
</dbReference>
<dbReference type="SUPFAM" id="SSF52374">
    <property type="entry name" value="Nucleotidylyl transferase"/>
    <property type="match status" value="1"/>
</dbReference>
<evidence type="ECO:0000256" key="6">
    <source>
        <dbReference type="ARBA" id="ARBA00022840"/>
    </source>
</evidence>
<gene>
    <name evidence="13" type="primary">MSY1</name>
    <name evidence="13" type="ORF">SLS62_008750</name>
</gene>
<comment type="caution">
    <text evidence="13">The sequence shown here is derived from an EMBL/GenBank/DDBJ whole genome shotgun (WGS) entry which is preliminary data.</text>
</comment>
<evidence type="ECO:0000256" key="7">
    <source>
        <dbReference type="ARBA" id="ARBA00022917"/>
    </source>
</evidence>
<accession>A0AAN9UR43</accession>
<dbReference type="PROSITE" id="PS00178">
    <property type="entry name" value="AA_TRNA_LIGASE_I"/>
    <property type="match status" value="1"/>
</dbReference>
<dbReference type="PRINTS" id="PR01040">
    <property type="entry name" value="TRNASYNTHTYR"/>
</dbReference>
<organism evidence="13 14">
    <name type="scientific">Diatrype stigma</name>
    <dbReference type="NCBI Taxonomy" id="117547"/>
    <lineage>
        <taxon>Eukaryota</taxon>
        <taxon>Fungi</taxon>
        <taxon>Dikarya</taxon>
        <taxon>Ascomycota</taxon>
        <taxon>Pezizomycotina</taxon>
        <taxon>Sordariomycetes</taxon>
        <taxon>Xylariomycetidae</taxon>
        <taxon>Xylariales</taxon>
        <taxon>Diatrypaceae</taxon>
        <taxon>Diatrype</taxon>
    </lineage>
</organism>
<dbReference type="FunFam" id="1.10.240.10:FF:000001">
    <property type="entry name" value="Tyrosine--tRNA ligase"/>
    <property type="match status" value="1"/>
</dbReference>
<keyword evidence="4" id="KW-0507">mRNA processing</keyword>
<dbReference type="InterPro" id="IPR032005">
    <property type="entry name" value="TyrRSs_C"/>
</dbReference>
<evidence type="ECO:0000313" key="13">
    <source>
        <dbReference type="EMBL" id="KAK7748289.1"/>
    </source>
</evidence>
<dbReference type="Gene3D" id="1.10.240.10">
    <property type="entry name" value="Tyrosyl-Transfer RNA Synthetase"/>
    <property type="match status" value="1"/>
</dbReference>
<evidence type="ECO:0000256" key="10">
    <source>
        <dbReference type="RuleBase" id="RU361234"/>
    </source>
</evidence>
<reference evidence="13 14" key="1">
    <citation type="submission" date="2024-02" db="EMBL/GenBank/DDBJ databases">
        <title>De novo assembly and annotation of 12 fungi associated with fruit tree decline syndrome in Ontario, Canada.</title>
        <authorList>
            <person name="Sulman M."/>
            <person name="Ellouze W."/>
            <person name="Ilyukhin E."/>
        </authorList>
    </citation>
    <scope>NUCLEOTIDE SEQUENCE [LARGE SCALE GENOMIC DNA]</scope>
    <source>
        <strain evidence="13 14">M11/M66-122</strain>
    </source>
</reference>
<keyword evidence="7 10" id="KW-0648">Protein biosynthesis</keyword>
<dbReference type="Pfam" id="PF16714">
    <property type="entry name" value="TyrRSs_C"/>
    <property type="match status" value="1"/>
</dbReference>
<comment type="catalytic activity">
    <reaction evidence="9 10">
        <text>tRNA(Tyr) + L-tyrosine + ATP = L-tyrosyl-tRNA(Tyr) + AMP + diphosphate + H(+)</text>
        <dbReference type="Rhea" id="RHEA:10220"/>
        <dbReference type="Rhea" id="RHEA-COMP:9706"/>
        <dbReference type="Rhea" id="RHEA-COMP:9707"/>
        <dbReference type="ChEBI" id="CHEBI:15378"/>
        <dbReference type="ChEBI" id="CHEBI:30616"/>
        <dbReference type="ChEBI" id="CHEBI:33019"/>
        <dbReference type="ChEBI" id="CHEBI:58315"/>
        <dbReference type="ChEBI" id="CHEBI:78442"/>
        <dbReference type="ChEBI" id="CHEBI:78536"/>
        <dbReference type="ChEBI" id="CHEBI:456215"/>
        <dbReference type="EC" id="6.1.1.1"/>
    </reaction>
</comment>
<comment type="subcellular location">
    <subcellularLocation>
        <location evidence="1">Mitochondrion matrix</location>
    </subcellularLocation>
</comment>
<dbReference type="GO" id="GO:0005524">
    <property type="term" value="F:ATP binding"/>
    <property type="evidence" value="ECO:0007669"/>
    <property type="project" value="UniProtKB-KW"/>
</dbReference>
<feature type="compositionally biased region" description="Basic and acidic residues" evidence="11">
    <location>
        <begin position="669"/>
        <end position="685"/>
    </location>
</feature>
<dbReference type="AlphaFoldDB" id="A0AAN9UR43"/>
<dbReference type="GO" id="GO:0006437">
    <property type="term" value="P:tyrosyl-tRNA aminoacylation"/>
    <property type="evidence" value="ECO:0007669"/>
    <property type="project" value="InterPro"/>
</dbReference>
<evidence type="ECO:0000256" key="1">
    <source>
        <dbReference type="ARBA" id="ARBA00004305"/>
    </source>
</evidence>
<evidence type="ECO:0000256" key="8">
    <source>
        <dbReference type="ARBA" id="ARBA00023146"/>
    </source>
</evidence>
<keyword evidence="14" id="KW-1185">Reference proteome</keyword>
<feature type="region of interest" description="Disordered" evidence="11">
    <location>
        <begin position="664"/>
        <end position="735"/>
    </location>
</feature>
<dbReference type="EC" id="6.1.1.1" evidence="10"/>
<dbReference type="FunFam" id="3.40.50.620:FF:000227">
    <property type="entry name" value="Tyrosine--tRNA ligase"/>
    <property type="match status" value="1"/>
</dbReference>
<dbReference type="InterPro" id="IPR024088">
    <property type="entry name" value="Tyr-tRNA-ligase_bac-type"/>
</dbReference>
<feature type="compositionally biased region" description="Basic and acidic residues" evidence="11">
    <location>
        <begin position="721"/>
        <end position="735"/>
    </location>
</feature>
<feature type="domain" description="Tyrosyl-tRNA synthetase C-terminal" evidence="12">
    <location>
        <begin position="445"/>
        <end position="562"/>
    </location>
</feature>
<feature type="compositionally biased region" description="Acidic residues" evidence="11">
    <location>
        <begin position="686"/>
        <end position="720"/>
    </location>
</feature>
<evidence type="ECO:0000313" key="14">
    <source>
        <dbReference type="Proteomes" id="UP001320420"/>
    </source>
</evidence>
<dbReference type="GO" id="GO:0004831">
    <property type="term" value="F:tyrosine-tRNA ligase activity"/>
    <property type="evidence" value="ECO:0007669"/>
    <property type="project" value="UniProtKB-EC"/>
</dbReference>
<dbReference type="InterPro" id="IPR036986">
    <property type="entry name" value="S4_RNA-bd_sf"/>
</dbReference>
<evidence type="ECO:0000256" key="2">
    <source>
        <dbReference type="ARBA" id="ARBA00005594"/>
    </source>
</evidence>
<dbReference type="PANTHER" id="PTHR11766:SF0">
    <property type="entry name" value="TYROSINE--TRNA LIGASE, MITOCHONDRIAL"/>
    <property type="match status" value="1"/>
</dbReference>
<dbReference type="GO" id="GO:0005759">
    <property type="term" value="C:mitochondrial matrix"/>
    <property type="evidence" value="ECO:0007669"/>
    <property type="project" value="UniProtKB-SubCell"/>
</dbReference>
<dbReference type="CDD" id="cd00805">
    <property type="entry name" value="TyrRS_core"/>
    <property type="match status" value="1"/>
</dbReference>
<dbReference type="NCBIfam" id="TIGR00234">
    <property type="entry name" value="tyrS"/>
    <property type="match status" value="1"/>
</dbReference>
<evidence type="ECO:0000256" key="4">
    <source>
        <dbReference type="ARBA" id="ARBA00022664"/>
    </source>
</evidence>
<dbReference type="Gene3D" id="3.10.290.10">
    <property type="entry name" value="RNA-binding S4 domain"/>
    <property type="match status" value="1"/>
</dbReference>
<evidence type="ECO:0000256" key="11">
    <source>
        <dbReference type="SAM" id="MobiDB-lite"/>
    </source>
</evidence>
<keyword evidence="5 10" id="KW-0547">Nucleotide-binding</keyword>
<evidence type="ECO:0000256" key="9">
    <source>
        <dbReference type="ARBA" id="ARBA00048248"/>
    </source>
</evidence>